<evidence type="ECO:0000256" key="1">
    <source>
        <dbReference type="SAM" id="MobiDB-lite"/>
    </source>
</evidence>
<dbReference type="InterPro" id="IPR017850">
    <property type="entry name" value="Alkaline_phosphatase_core_sf"/>
</dbReference>
<dbReference type="Proteomes" id="UP001596414">
    <property type="component" value="Unassembled WGS sequence"/>
</dbReference>
<dbReference type="PANTHER" id="PTHR10151:SF120">
    <property type="entry name" value="BIS(5'-ADENOSYL)-TRIPHOSPHATASE"/>
    <property type="match status" value="1"/>
</dbReference>
<organism evidence="2 3">
    <name type="scientific">Halovenus rubra</name>
    <dbReference type="NCBI Taxonomy" id="869890"/>
    <lineage>
        <taxon>Archaea</taxon>
        <taxon>Methanobacteriati</taxon>
        <taxon>Methanobacteriota</taxon>
        <taxon>Stenosarchaea group</taxon>
        <taxon>Halobacteria</taxon>
        <taxon>Halobacteriales</taxon>
        <taxon>Haloarculaceae</taxon>
        <taxon>Halovenus</taxon>
    </lineage>
</organism>
<dbReference type="Gene3D" id="3.40.720.10">
    <property type="entry name" value="Alkaline Phosphatase, subunit A"/>
    <property type="match status" value="1"/>
</dbReference>
<proteinExistence type="predicted"/>
<evidence type="ECO:0000313" key="3">
    <source>
        <dbReference type="Proteomes" id="UP001596414"/>
    </source>
</evidence>
<accession>A0ABD5X311</accession>
<sequence>MTDQRPQTETAQRIIVLDVVGLETKHIDAGLAPNIAAFLEGHPTAPLTPPFPAVTLSSQTTLATGQSPATHGDVSNGEYNRTDDSVAFWERDRADRTRLWDAASSDTGLTTGALFFQHLIGTAADVAVTPSPIEDENNNLLEMDCWTNPDGFYETLEEEYGHFPLHNYWGPTANEQSSEWILSAARESITRHDPDLLWVYLPHLDYDAQRHGPDSSEMQDAVGVIDELVGEFLEWLRDSHRWDETAVNVVSEYGFHAVDTPVFPNRALREAGLLSIEKGREGGEVVDIPGSAAFAMVDHQVAHVYTDDDVTGNARDVLGALDGVETVVTDTAKESYGVSHPNSGDLVLVPEQDAWFQYYWWADDADAPYYARDMDIHEKPGYDPCALFFGDDGLISLDATKISGSHGRVDAPGFYGIGGPAAPTVEFDEIDAQTVAPTIADLLGITSDLSMTFEGNSILE</sequence>
<dbReference type="PANTHER" id="PTHR10151">
    <property type="entry name" value="ECTONUCLEOTIDE PYROPHOSPHATASE/PHOSPHODIESTERASE"/>
    <property type="match status" value="1"/>
</dbReference>
<protein>
    <submittedName>
        <fullName evidence="2">Alkaline phosphatase family protein</fullName>
    </submittedName>
</protein>
<name>A0ABD5X311_9EURY</name>
<comment type="caution">
    <text evidence="2">The sequence shown here is derived from an EMBL/GenBank/DDBJ whole genome shotgun (WGS) entry which is preliminary data.</text>
</comment>
<dbReference type="AlphaFoldDB" id="A0ABD5X311"/>
<dbReference type="GO" id="GO:0016787">
    <property type="term" value="F:hydrolase activity"/>
    <property type="evidence" value="ECO:0007669"/>
    <property type="project" value="UniProtKB-ARBA"/>
</dbReference>
<feature type="compositionally biased region" description="Polar residues" evidence="1">
    <location>
        <begin position="57"/>
        <end position="69"/>
    </location>
</feature>
<dbReference type="Pfam" id="PF01663">
    <property type="entry name" value="Phosphodiest"/>
    <property type="match status" value="1"/>
</dbReference>
<reference evidence="2 3" key="1">
    <citation type="journal article" date="2014" name="Int. J. Syst. Evol. Microbiol.">
        <title>Complete genome sequence of Corynebacterium casei LMG S-19264T (=DSM 44701T), isolated from a smear-ripened cheese.</title>
        <authorList>
            <consortium name="US DOE Joint Genome Institute (JGI-PGF)"/>
            <person name="Walter F."/>
            <person name="Albersmeier A."/>
            <person name="Kalinowski J."/>
            <person name="Ruckert C."/>
        </authorList>
    </citation>
    <scope>NUCLEOTIDE SEQUENCE [LARGE SCALE GENOMIC DNA]</scope>
    <source>
        <strain evidence="2 3">CGMCC 4.7215</strain>
    </source>
</reference>
<dbReference type="SUPFAM" id="SSF53649">
    <property type="entry name" value="Alkaline phosphatase-like"/>
    <property type="match status" value="1"/>
</dbReference>
<dbReference type="EMBL" id="JBHSZQ010000002">
    <property type="protein sequence ID" value="MFC7124914.1"/>
    <property type="molecule type" value="Genomic_DNA"/>
</dbReference>
<gene>
    <name evidence="2" type="ORF">ACFQJ7_02520</name>
</gene>
<feature type="region of interest" description="Disordered" evidence="1">
    <location>
        <begin position="57"/>
        <end position="78"/>
    </location>
</feature>
<dbReference type="RefSeq" id="WP_267638312.1">
    <property type="nucleotide sequence ID" value="NZ_JAODIY010000013.1"/>
</dbReference>
<dbReference type="InterPro" id="IPR002591">
    <property type="entry name" value="Phosphodiest/P_Trfase"/>
</dbReference>
<evidence type="ECO:0000313" key="2">
    <source>
        <dbReference type="EMBL" id="MFC7124914.1"/>
    </source>
</evidence>